<organism evidence="1 2">
    <name type="scientific">Funneliformis geosporum</name>
    <dbReference type="NCBI Taxonomy" id="1117311"/>
    <lineage>
        <taxon>Eukaryota</taxon>
        <taxon>Fungi</taxon>
        <taxon>Fungi incertae sedis</taxon>
        <taxon>Mucoromycota</taxon>
        <taxon>Glomeromycotina</taxon>
        <taxon>Glomeromycetes</taxon>
        <taxon>Glomerales</taxon>
        <taxon>Glomeraceae</taxon>
        <taxon>Funneliformis</taxon>
    </lineage>
</organism>
<name>A0A9W4SKW9_9GLOM</name>
<comment type="caution">
    <text evidence="1">The sequence shown here is derived from an EMBL/GenBank/DDBJ whole genome shotgun (WGS) entry which is preliminary data.</text>
</comment>
<reference evidence="1" key="1">
    <citation type="submission" date="2022-08" db="EMBL/GenBank/DDBJ databases">
        <authorList>
            <person name="Kallberg Y."/>
            <person name="Tangrot J."/>
            <person name="Rosling A."/>
        </authorList>
    </citation>
    <scope>NUCLEOTIDE SEQUENCE</scope>
    <source>
        <strain evidence="1">Wild A</strain>
    </source>
</reference>
<dbReference type="Proteomes" id="UP001153678">
    <property type="component" value="Unassembled WGS sequence"/>
</dbReference>
<keyword evidence="2" id="KW-1185">Reference proteome</keyword>
<accession>A0A9W4SKW9</accession>
<evidence type="ECO:0000313" key="2">
    <source>
        <dbReference type="Proteomes" id="UP001153678"/>
    </source>
</evidence>
<dbReference type="AlphaFoldDB" id="A0A9W4SKW9"/>
<protein>
    <submittedName>
        <fullName evidence="1">3463_t:CDS:1</fullName>
    </submittedName>
</protein>
<proteinExistence type="predicted"/>
<sequence length="115" mass="13275">MQSEIEQVWAIQSETVGQGSEGYGTGGLSQKLTIQGEVPEETYQEIVQETEVSKEIMQDLVTQSEETYQEIVQDNNNLENFECPPPMPLSDYEMFLDEETTSQYMDNYLFRNEWG</sequence>
<dbReference type="EMBL" id="CAMKVN010000731">
    <property type="protein sequence ID" value="CAI2170698.1"/>
    <property type="molecule type" value="Genomic_DNA"/>
</dbReference>
<evidence type="ECO:0000313" key="1">
    <source>
        <dbReference type="EMBL" id="CAI2170698.1"/>
    </source>
</evidence>
<gene>
    <name evidence="1" type="ORF">FWILDA_LOCUS4708</name>
</gene>